<evidence type="ECO:0008006" key="4">
    <source>
        <dbReference type="Google" id="ProtNLM"/>
    </source>
</evidence>
<keyword evidence="3" id="KW-1185">Reference proteome</keyword>
<evidence type="ECO:0000313" key="2">
    <source>
        <dbReference type="EMBL" id="ELY77131.1"/>
    </source>
</evidence>
<evidence type="ECO:0000256" key="1">
    <source>
        <dbReference type="SAM" id="Phobius"/>
    </source>
</evidence>
<keyword evidence="1" id="KW-0812">Transmembrane</keyword>
<dbReference type="Proteomes" id="UP000011592">
    <property type="component" value="Unassembled WGS sequence"/>
</dbReference>
<dbReference type="PATRIC" id="fig|1230459.4.peg.3356"/>
<reference evidence="2 3" key="1">
    <citation type="journal article" date="2014" name="PLoS Genet.">
        <title>Phylogenetically driven sequencing of extremely halophilic archaea reveals strategies for static and dynamic osmo-response.</title>
        <authorList>
            <person name="Becker E.A."/>
            <person name="Seitzer P.M."/>
            <person name="Tritt A."/>
            <person name="Larsen D."/>
            <person name="Krusor M."/>
            <person name="Yao A.I."/>
            <person name="Wu D."/>
            <person name="Madern D."/>
            <person name="Eisen J.A."/>
            <person name="Darling A.E."/>
            <person name="Facciotti M.T."/>
        </authorList>
    </citation>
    <scope>NUCLEOTIDE SEQUENCE [LARGE SCALE GENOMIC DNA]</scope>
    <source>
        <strain evidence="2 3">JCM 14663</strain>
    </source>
</reference>
<accession>L9YTX8</accession>
<name>L9YTX8_9EURY</name>
<feature type="transmembrane region" description="Helical" evidence="1">
    <location>
        <begin position="150"/>
        <end position="171"/>
    </location>
</feature>
<feature type="transmembrane region" description="Helical" evidence="1">
    <location>
        <begin position="114"/>
        <end position="138"/>
    </location>
</feature>
<organism evidence="2 3">
    <name type="scientific">Natrinema gari JCM 14663</name>
    <dbReference type="NCBI Taxonomy" id="1230459"/>
    <lineage>
        <taxon>Archaea</taxon>
        <taxon>Methanobacteriati</taxon>
        <taxon>Methanobacteriota</taxon>
        <taxon>Stenosarchaea group</taxon>
        <taxon>Halobacteria</taxon>
        <taxon>Halobacteriales</taxon>
        <taxon>Natrialbaceae</taxon>
        <taxon>Natrinema</taxon>
    </lineage>
</organism>
<feature type="transmembrane region" description="Helical" evidence="1">
    <location>
        <begin position="37"/>
        <end position="55"/>
    </location>
</feature>
<dbReference type="RefSeq" id="WP_008457929.1">
    <property type="nucleotide sequence ID" value="NZ_AOIJ01000063.1"/>
</dbReference>
<dbReference type="InterPro" id="IPR021315">
    <property type="entry name" value="Gap/Sap"/>
</dbReference>
<proteinExistence type="predicted"/>
<feature type="transmembrane region" description="Helical" evidence="1">
    <location>
        <begin position="191"/>
        <end position="210"/>
    </location>
</feature>
<dbReference type="EMBL" id="AOIJ01000063">
    <property type="protein sequence ID" value="ELY77131.1"/>
    <property type="molecule type" value="Genomic_DNA"/>
</dbReference>
<keyword evidence="1" id="KW-1133">Transmembrane helix</keyword>
<evidence type="ECO:0000313" key="3">
    <source>
        <dbReference type="Proteomes" id="UP000011592"/>
    </source>
</evidence>
<sequence length="211" mass="22477">MSLVEVLPLAIVMIAGPQILSPIFLATSDQWRKNSAAYVFGASLSISLIIVVAYLLGSNLGGGGGGLLGTTGQQLLFLVVLVLLLYAAVATYRKRNVSEPPKWMGRLTSASPRFSFRLGFLLLGVFPTDIVTSISVGTYLAANGDPVTDAAGFVLLTLFILALPSLSVLVLGKRAETALPKIRDWMNDNSWIISEVVIALFVVLTLQNLLG</sequence>
<protein>
    <recommendedName>
        <fullName evidence="4">Sap, sulfolipid-1-addressing protein</fullName>
    </recommendedName>
</protein>
<dbReference type="Pfam" id="PF11139">
    <property type="entry name" value="SfLAP"/>
    <property type="match status" value="1"/>
</dbReference>
<feature type="transmembrane region" description="Helical" evidence="1">
    <location>
        <begin position="6"/>
        <end position="25"/>
    </location>
</feature>
<comment type="caution">
    <text evidence="2">The sequence shown here is derived from an EMBL/GenBank/DDBJ whole genome shotgun (WGS) entry which is preliminary data.</text>
</comment>
<feature type="transmembrane region" description="Helical" evidence="1">
    <location>
        <begin position="75"/>
        <end position="93"/>
    </location>
</feature>
<dbReference type="AlphaFoldDB" id="L9YTX8"/>
<keyword evidence="1" id="KW-0472">Membrane</keyword>
<gene>
    <name evidence="2" type="ORF">C486_16810</name>
</gene>